<reference evidence="7 8" key="1">
    <citation type="submission" date="2020-10" db="EMBL/GenBank/DDBJ databases">
        <title>Connecting structure to function with the recovery of over 1000 high-quality activated sludge metagenome-assembled genomes encoding full-length rRNA genes using long-read sequencing.</title>
        <authorList>
            <person name="Singleton C.M."/>
            <person name="Petriglieri F."/>
            <person name="Kristensen J.M."/>
            <person name="Kirkegaard R.H."/>
            <person name="Michaelsen T.Y."/>
            <person name="Andersen M.H."/>
            <person name="Karst S.M."/>
            <person name="Dueholm M.S."/>
            <person name="Nielsen P.H."/>
            <person name="Albertsen M."/>
        </authorList>
    </citation>
    <scope>NUCLEOTIDE SEQUENCE [LARGE SCALE GENOMIC DNA]</scope>
    <source>
        <strain evidence="7">Lyne_18-Q3-R50-59_MAXAC.006</strain>
    </source>
</reference>
<dbReference type="Pfam" id="PF07947">
    <property type="entry name" value="YhhN"/>
    <property type="match status" value="1"/>
</dbReference>
<evidence type="ECO:0000313" key="8">
    <source>
        <dbReference type="Proteomes" id="UP000727993"/>
    </source>
</evidence>
<dbReference type="GO" id="GO:0016020">
    <property type="term" value="C:membrane"/>
    <property type="evidence" value="ECO:0007669"/>
    <property type="project" value="UniProtKB-SubCell"/>
</dbReference>
<evidence type="ECO:0000313" key="7">
    <source>
        <dbReference type="EMBL" id="MBK9295637.1"/>
    </source>
</evidence>
<evidence type="ECO:0000256" key="4">
    <source>
        <dbReference type="ARBA" id="ARBA00022989"/>
    </source>
</evidence>
<comment type="caution">
    <text evidence="7">The sequence shown here is derived from an EMBL/GenBank/DDBJ whole genome shotgun (WGS) entry which is preliminary data.</text>
</comment>
<comment type="subcellular location">
    <subcellularLocation>
        <location evidence="1">Membrane</location>
        <topology evidence="1">Multi-pass membrane protein</topology>
    </subcellularLocation>
</comment>
<comment type="similarity">
    <text evidence="2">Belongs to the TMEM86 family.</text>
</comment>
<feature type="transmembrane region" description="Helical" evidence="6">
    <location>
        <begin position="96"/>
        <end position="127"/>
    </location>
</feature>
<organism evidence="7 8">
    <name type="scientific">Candidatus Neomicrothrix subdominans</name>
    <dbReference type="NCBI Taxonomy" id="2954438"/>
    <lineage>
        <taxon>Bacteria</taxon>
        <taxon>Bacillati</taxon>
        <taxon>Actinomycetota</taxon>
        <taxon>Acidimicrobiia</taxon>
        <taxon>Acidimicrobiales</taxon>
        <taxon>Microthrixaceae</taxon>
        <taxon>Candidatus Neomicrothrix</taxon>
    </lineage>
</organism>
<feature type="transmembrane region" description="Helical" evidence="6">
    <location>
        <begin position="34"/>
        <end position="51"/>
    </location>
</feature>
<dbReference type="PANTHER" id="PTHR31885">
    <property type="entry name" value="GH04784P"/>
    <property type="match status" value="1"/>
</dbReference>
<feature type="transmembrane region" description="Helical" evidence="6">
    <location>
        <begin position="148"/>
        <end position="178"/>
    </location>
</feature>
<evidence type="ECO:0000256" key="3">
    <source>
        <dbReference type="ARBA" id="ARBA00022692"/>
    </source>
</evidence>
<name>A0A936N8L9_9ACTN</name>
<accession>A0A936N8L9</accession>
<evidence type="ECO:0000256" key="1">
    <source>
        <dbReference type="ARBA" id="ARBA00004141"/>
    </source>
</evidence>
<dbReference type="EMBL" id="JADJZA010000001">
    <property type="protein sequence ID" value="MBK9295637.1"/>
    <property type="molecule type" value="Genomic_DNA"/>
</dbReference>
<protein>
    <submittedName>
        <fullName evidence="7">Lysoplasmalogenase</fullName>
    </submittedName>
</protein>
<gene>
    <name evidence="7" type="ORF">IPN02_01925</name>
</gene>
<evidence type="ECO:0000256" key="2">
    <source>
        <dbReference type="ARBA" id="ARBA00007375"/>
    </source>
</evidence>
<feature type="transmembrane region" description="Helical" evidence="6">
    <location>
        <begin position="58"/>
        <end position="76"/>
    </location>
</feature>
<sequence>MTAVAGALLALTLLIALADWVAVAVDRRPLEYVLKPATMVALGAVVLALDLPGGQLRWWYLAAIILSLAGDVFLMLPESAMDPELSFVAGLGSFLVAHVLYVVGMVLLGVSGGWLVIGTVAAVLVIVTVGRRVIAGARATDRRLFAPVMAYVVVIAVMIATSFGTGIIVGIVGALLFGFSDSVIGWTRFLRDFPHSRVVVMVTYHLGQVGLVLALATAG</sequence>
<dbReference type="GO" id="GO:0016787">
    <property type="term" value="F:hydrolase activity"/>
    <property type="evidence" value="ECO:0007669"/>
    <property type="project" value="TreeGrafter"/>
</dbReference>
<keyword evidence="5 6" id="KW-0472">Membrane</keyword>
<proteinExistence type="inferred from homology"/>
<keyword evidence="4 6" id="KW-1133">Transmembrane helix</keyword>
<dbReference type="PANTHER" id="PTHR31885:SF6">
    <property type="entry name" value="GH04784P"/>
    <property type="match status" value="1"/>
</dbReference>
<keyword evidence="3 6" id="KW-0812">Transmembrane</keyword>
<dbReference type="Proteomes" id="UP000727993">
    <property type="component" value="Unassembled WGS sequence"/>
</dbReference>
<evidence type="ECO:0000256" key="5">
    <source>
        <dbReference type="ARBA" id="ARBA00023136"/>
    </source>
</evidence>
<feature type="transmembrane region" description="Helical" evidence="6">
    <location>
        <begin position="198"/>
        <end position="218"/>
    </location>
</feature>
<evidence type="ECO:0000256" key="6">
    <source>
        <dbReference type="SAM" id="Phobius"/>
    </source>
</evidence>
<dbReference type="InterPro" id="IPR012506">
    <property type="entry name" value="TMEM86B-like"/>
</dbReference>
<dbReference type="AlphaFoldDB" id="A0A936N8L9"/>